<keyword evidence="2" id="KW-0805">Transcription regulation</keyword>
<keyword evidence="8" id="KW-1185">Reference proteome</keyword>
<evidence type="ECO:0000313" key="7">
    <source>
        <dbReference type="EMBL" id="SDT56263.1"/>
    </source>
</evidence>
<evidence type="ECO:0000256" key="1">
    <source>
        <dbReference type="ARBA" id="ARBA00022553"/>
    </source>
</evidence>
<dbReference type="SMART" id="SM00421">
    <property type="entry name" value="HTH_LUXR"/>
    <property type="match status" value="1"/>
</dbReference>
<dbReference type="GO" id="GO:0003677">
    <property type="term" value="F:DNA binding"/>
    <property type="evidence" value="ECO:0007669"/>
    <property type="project" value="UniProtKB-KW"/>
</dbReference>
<feature type="modified residue" description="4-aspartylphosphate" evidence="5">
    <location>
        <position position="59"/>
    </location>
</feature>
<gene>
    <name evidence="7" type="ORF">SAMN05216490_4057</name>
</gene>
<name>A0A1H2BDC4_MUCMA</name>
<dbReference type="STRING" id="652787.SAMN05216490_4057"/>
<dbReference type="InterPro" id="IPR016032">
    <property type="entry name" value="Sig_transdc_resp-reg_C-effctor"/>
</dbReference>
<dbReference type="Pfam" id="PF00072">
    <property type="entry name" value="Response_reg"/>
    <property type="match status" value="1"/>
</dbReference>
<dbReference type="Pfam" id="PF00196">
    <property type="entry name" value="GerE"/>
    <property type="match status" value="1"/>
</dbReference>
<organism evidence="7 8">
    <name type="scientific">Mucilaginibacter mallensis</name>
    <dbReference type="NCBI Taxonomy" id="652787"/>
    <lineage>
        <taxon>Bacteria</taxon>
        <taxon>Pseudomonadati</taxon>
        <taxon>Bacteroidota</taxon>
        <taxon>Sphingobacteriia</taxon>
        <taxon>Sphingobacteriales</taxon>
        <taxon>Sphingobacteriaceae</taxon>
        <taxon>Mucilaginibacter</taxon>
    </lineage>
</organism>
<feature type="domain" description="Response regulatory" evidence="6">
    <location>
        <begin position="7"/>
        <end position="124"/>
    </location>
</feature>
<dbReference type="InterPro" id="IPR000792">
    <property type="entry name" value="Tscrpt_reg_LuxR_C"/>
</dbReference>
<dbReference type="InterPro" id="IPR058245">
    <property type="entry name" value="NreC/VraR/RcsB-like_REC"/>
</dbReference>
<protein>
    <submittedName>
        <fullName evidence="7">Two component transcriptional regulator, LuxR family</fullName>
    </submittedName>
</protein>
<evidence type="ECO:0000313" key="8">
    <source>
        <dbReference type="Proteomes" id="UP000199679"/>
    </source>
</evidence>
<keyword evidence="4" id="KW-0804">Transcription</keyword>
<reference evidence="7 8" key="1">
    <citation type="submission" date="2016-10" db="EMBL/GenBank/DDBJ databases">
        <authorList>
            <person name="de Groot N.N."/>
        </authorList>
    </citation>
    <scope>NUCLEOTIDE SEQUENCE [LARGE SCALE GENOMIC DNA]</scope>
    <source>
        <strain evidence="7 8">MP1X4</strain>
    </source>
</reference>
<dbReference type="SMART" id="SM00448">
    <property type="entry name" value="REC"/>
    <property type="match status" value="1"/>
</dbReference>
<dbReference type="SUPFAM" id="SSF46894">
    <property type="entry name" value="C-terminal effector domain of the bipartite response regulators"/>
    <property type="match status" value="1"/>
</dbReference>
<dbReference type="OrthoDB" id="9797341at2"/>
<proteinExistence type="predicted"/>
<dbReference type="PROSITE" id="PS50110">
    <property type="entry name" value="RESPONSE_REGULATORY"/>
    <property type="match status" value="1"/>
</dbReference>
<evidence type="ECO:0000256" key="2">
    <source>
        <dbReference type="ARBA" id="ARBA00023015"/>
    </source>
</evidence>
<dbReference type="AlphaFoldDB" id="A0A1H2BDC4"/>
<dbReference type="RefSeq" id="WP_091377283.1">
    <property type="nucleotide sequence ID" value="NZ_LT629740.1"/>
</dbReference>
<dbReference type="Proteomes" id="UP000199679">
    <property type="component" value="Chromosome I"/>
</dbReference>
<dbReference type="GO" id="GO:0000160">
    <property type="term" value="P:phosphorelay signal transduction system"/>
    <property type="evidence" value="ECO:0007669"/>
    <property type="project" value="InterPro"/>
</dbReference>
<dbReference type="InterPro" id="IPR011006">
    <property type="entry name" value="CheY-like_superfamily"/>
</dbReference>
<keyword evidence="3" id="KW-0238">DNA-binding</keyword>
<evidence type="ECO:0000256" key="4">
    <source>
        <dbReference type="ARBA" id="ARBA00023163"/>
    </source>
</evidence>
<accession>A0A1H2BDC4</accession>
<evidence type="ECO:0000256" key="3">
    <source>
        <dbReference type="ARBA" id="ARBA00023125"/>
    </source>
</evidence>
<keyword evidence="1 5" id="KW-0597">Phosphoprotein</keyword>
<evidence type="ECO:0000256" key="5">
    <source>
        <dbReference type="PROSITE-ProRule" id="PRU00169"/>
    </source>
</evidence>
<dbReference type="EMBL" id="LT629740">
    <property type="protein sequence ID" value="SDT56263.1"/>
    <property type="molecule type" value="Genomic_DNA"/>
</dbReference>
<dbReference type="GO" id="GO:0006355">
    <property type="term" value="P:regulation of DNA-templated transcription"/>
    <property type="evidence" value="ECO:0007669"/>
    <property type="project" value="InterPro"/>
</dbReference>
<dbReference type="InterPro" id="IPR039420">
    <property type="entry name" value="WalR-like"/>
</dbReference>
<dbReference type="SUPFAM" id="SSF52172">
    <property type="entry name" value="CheY-like"/>
    <property type="match status" value="1"/>
</dbReference>
<dbReference type="CDD" id="cd17535">
    <property type="entry name" value="REC_NarL-like"/>
    <property type="match status" value="1"/>
</dbReference>
<dbReference type="PANTHER" id="PTHR43214:SF41">
    <property type="entry name" value="NITRATE_NITRITE RESPONSE REGULATOR PROTEIN NARP"/>
    <property type="match status" value="1"/>
</dbReference>
<dbReference type="PANTHER" id="PTHR43214">
    <property type="entry name" value="TWO-COMPONENT RESPONSE REGULATOR"/>
    <property type="match status" value="1"/>
</dbReference>
<dbReference type="InterPro" id="IPR001789">
    <property type="entry name" value="Sig_transdc_resp-reg_receiver"/>
</dbReference>
<sequence length="222" mass="25125">MENETISVAIVDDHTLFRKGIASLLAEFKEITILFEAANGIQLRQKISDVGIPQVILMDINMPLMDGYESTSWLKTHHPEVKVLALSMFEDDQPVIRMLRCGAGGYLLKESKPVELLSAIQTIHKHSYYLNEMVSGKLIRSLQGDANSDSFKSGLSPNEATFLTHCCSELTYKEIADQMNLSPYTIDNYRDALFKRYQIKSRTGLALLALQHELVDIKRLFK</sequence>
<evidence type="ECO:0000259" key="6">
    <source>
        <dbReference type="PROSITE" id="PS50110"/>
    </source>
</evidence>
<dbReference type="Gene3D" id="3.40.50.2300">
    <property type="match status" value="1"/>
</dbReference>